<protein>
    <submittedName>
        <fullName evidence="1">Uncharacterized protein</fullName>
    </submittedName>
</protein>
<reference evidence="1 2" key="2">
    <citation type="journal article" date="2022" name="Mol. Ecol. Resour.">
        <title>The genomes of chicory, endive, great burdock and yacon provide insights into Asteraceae paleo-polyploidization history and plant inulin production.</title>
        <authorList>
            <person name="Fan W."/>
            <person name="Wang S."/>
            <person name="Wang H."/>
            <person name="Wang A."/>
            <person name="Jiang F."/>
            <person name="Liu H."/>
            <person name="Zhao H."/>
            <person name="Xu D."/>
            <person name="Zhang Y."/>
        </authorList>
    </citation>
    <scope>NUCLEOTIDE SEQUENCE [LARGE SCALE GENOMIC DNA]</scope>
    <source>
        <strain evidence="2">cv. Niubang</strain>
    </source>
</reference>
<proteinExistence type="predicted"/>
<reference evidence="2" key="1">
    <citation type="journal article" date="2022" name="Mol. Ecol. Resour.">
        <title>The genomes of chicory, endive, great burdock and yacon provide insights into Asteraceae palaeo-polyploidization history and plant inulin production.</title>
        <authorList>
            <person name="Fan W."/>
            <person name="Wang S."/>
            <person name="Wang H."/>
            <person name="Wang A."/>
            <person name="Jiang F."/>
            <person name="Liu H."/>
            <person name="Zhao H."/>
            <person name="Xu D."/>
            <person name="Zhang Y."/>
        </authorList>
    </citation>
    <scope>NUCLEOTIDE SEQUENCE [LARGE SCALE GENOMIC DNA]</scope>
    <source>
        <strain evidence="2">cv. Niubang</strain>
    </source>
</reference>
<dbReference type="EMBL" id="CM042056">
    <property type="protein sequence ID" value="KAI3696785.1"/>
    <property type="molecule type" value="Genomic_DNA"/>
</dbReference>
<accession>A0ACB8ZGK9</accession>
<dbReference type="Proteomes" id="UP001055879">
    <property type="component" value="Linkage Group LG10"/>
</dbReference>
<evidence type="ECO:0000313" key="2">
    <source>
        <dbReference type="Proteomes" id="UP001055879"/>
    </source>
</evidence>
<sequence length="71" mass="8268">MFTILWEYPDHGLMPKEGVLTCMEMVIMTFNVIVNAPRLQRHKFSPTLDHDTYNALHNNFVSCLALFRGIK</sequence>
<keyword evidence="2" id="KW-1185">Reference proteome</keyword>
<evidence type="ECO:0000313" key="1">
    <source>
        <dbReference type="EMBL" id="KAI3696785.1"/>
    </source>
</evidence>
<comment type="caution">
    <text evidence="1">The sequence shown here is derived from an EMBL/GenBank/DDBJ whole genome shotgun (WGS) entry which is preliminary data.</text>
</comment>
<gene>
    <name evidence="1" type="ORF">L6452_29324</name>
</gene>
<organism evidence="1 2">
    <name type="scientific">Arctium lappa</name>
    <name type="common">Greater burdock</name>
    <name type="synonym">Lappa major</name>
    <dbReference type="NCBI Taxonomy" id="4217"/>
    <lineage>
        <taxon>Eukaryota</taxon>
        <taxon>Viridiplantae</taxon>
        <taxon>Streptophyta</taxon>
        <taxon>Embryophyta</taxon>
        <taxon>Tracheophyta</taxon>
        <taxon>Spermatophyta</taxon>
        <taxon>Magnoliopsida</taxon>
        <taxon>eudicotyledons</taxon>
        <taxon>Gunneridae</taxon>
        <taxon>Pentapetalae</taxon>
        <taxon>asterids</taxon>
        <taxon>campanulids</taxon>
        <taxon>Asterales</taxon>
        <taxon>Asteraceae</taxon>
        <taxon>Carduoideae</taxon>
        <taxon>Cardueae</taxon>
        <taxon>Arctiinae</taxon>
        <taxon>Arctium</taxon>
    </lineage>
</organism>
<name>A0ACB8ZGK9_ARCLA</name>